<proteinExistence type="predicted"/>
<dbReference type="Gene3D" id="2.60.120.920">
    <property type="match status" value="1"/>
</dbReference>
<dbReference type="InterPro" id="IPR011333">
    <property type="entry name" value="SKP1/BTB/POZ_sf"/>
</dbReference>
<dbReference type="PROSITE" id="PS50097">
    <property type="entry name" value="BTB"/>
    <property type="match status" value="1"/>
</dbReference>
<organism evidence="4 5">
    <name type="scientific">Seminavis robusta</name>
    <dbReference type="NCBI Taxonomy" id="568900"/>
    <lineage>
        <taxon>Eukaryota</taxon>
        <taxon>Sar</taxon>
        <taxon>Stramenopiles</taxon>
        <taxon>Ochrophyta</taxon>
        <taxon>Bacillariophyta</taxon>
        <taxon>Bacillariophyceae</taxon>
        <taxon>Bacillariophycidae</taxon>
        <taxon>Naviculales</taxon>
        <taxon>Naviculaceae</taxon>
        <taxon>Seminavis</taxon>
    </lineage>
</organism>
<dbReference type="AlphaFoldDB" id="A0A9N8HPY9"/>
<dbReference type="InterPro" id="IPR013320">
    <property type="entry name" value="ConA-like_dom_sf"/>
</dbReference>
<evidence type="ECO:0000313" key="4">
    <source>
        <dbReference type="EMBL" id="CAB9523118.1"/>
    </source>
</evidence>
<evidence type="ECO:0000256" key="1">
    <source>
        <dbReference type="ARBA" id="ARBA00022441"/>
    </source>
</evidence>
<dbReference type="Gene3D" id="3.30.710.10">
    <property type="entry name" value="Potassium Channel Kv1.1, Chain A"/>
    <property type="match status" value="1"/>
</dbReference>
<dbReference type="PANTHER" id="PTHR24412:SF489">
    <property type="entry name" value="RING FINGER DOMAIN AND KELCH REPEAT-CONTAINING PROTEIN DDB_G0271372"/>
    <property type="match status" value="1"/>
</dbReference>
<dbReference type="OrthoDB" id="6436821at2759"/>
<evidence type="ECO:0000259" key="3">
    <source>
        <dbReference type="PROSITE" id="PS50097"/>
    </source>
</evidence>
<comment type="caution">
    <text evidence="4">The sequence shown here is derived from an EMBL/GenBank/DDBJ whole genome shotgun (WGS) entry which is preliminary data.</text>
</comment>
<dbReference type="Pfam" id="PF00651">
    <property type="entry name" value="BTB"/>
    <property type="match status" value="1"/>
</dbReference>
<name>A0A9N8HPY9_9STRA</name>
<dbReference type="EMBL" id="CAICTM010001377">
    <property type="protein sequence ID" value="CAB9523118.1"/>
    <property type="molecule type" value="Genomic_DNA"/>
</dbReference>
<keyword evidence="1" id="KW-0880">Kelch repeat</keyword>
<accession>A0A9N8HPY9</accession>
<dbReference type="CDD" id="cd11709">
    <property type="entry name" value="SPRY"/>
    <property type="match status" value="1"/>
</dbReference>
<dbReference type="InterPro" id="IPR043136">
    <property type="entry name" value="B30.2/SPRY_sf"/>
</dbReference>
<dbReference type="Proteomes" id="UP001153069">
    <property type="component" value="Unassembled WGS sequence"/>
</dbReference>
<dbReference type="CDD" id="cd18186">
    <property type="entry name" value="BTB_POZ_ZBTB_KLHL-like"/>
    <property type="match status" value="1"/>
</dbReference>
<evidence type="ECO:0000256" key="2">
    <source>
        <dbReference type="ARBA" id="ARBA00022737"/>
    </source>
</evidence>
<gene>
    <name evidence="4" type="ORF">SEMRO_1379_G267691.1</name>
</gene>
<keyword evidence="5" id="KW-1185">Reference proteome</keyword>
<dbReference type="SUPFAM" id="SSF49899">
    <property type="entry name" value="Concanavalin A-like lectins/glucanases"/>
    <property type="match status" value="1"/>
</dbReference>
<feature type="domain" description="BTB" evidence="3">
    <location>
        <begin position="1"/>
        <end position="53"/>
    </location>
</feature>
<reference evidence="4" key="1">
    <citation type="submission" date="2020-06" db="EMBL/GenBank/DDBJ databases">
        <authorList>
            <consortium name="Plant Systems Biology data submission"/>
        </authorList>
    </citation>
    <scope>NUCLEOTIDE SEQUENCE</scope>
    <source>
        <strain evidence="4">D6</strain>
    </source>
</reference>
<evidence type="ECO:0000313" key="5">
    <source>
        <dbReference type="Proteomes" id="UP001153069"/>
    </source>
</evidence>
<protein>
    <recommendedName>
        <fullName evidence="3">BTB domain-containing protein</fullName>
    </recommendedName>
</protein>
<dbReference type="InterPro" id="IPR000210">
    <property type="entry name" value="BTB/POZ_dom"/>
</dbReference>
<dbReference type="PANTHER" id="PTHR24412">
    <property type="entry name" value="KELCH PROTEIN"/>
    <property type="match status" value="1"/>
</dbReference>
<keyword evidence="2" id="KW-0677">Repeat</keyword>
<dbReference type="SUPFAM" id="SSF54695">
    <property type="entry name" value="POZ domain"/>
    <property type="match status" value="1"/>
</dbReference>
<sequence>MVPANRIALSVRSEYFKTLFKKDGQFKESTDAVVSIGFSSDVLEAVVEYIHTDAGILLAKYSEDATGISSKDATGASLEISNDCMEEFQALVSLTEAAMYVGLTGLCQKAQKCLTFFMKMEPLIAIAILAASKQAGPVVSEELVSRAWSMFCGVSGEFHNAVLGRISATVLGAILQDAKAKLDNMKLFELIHTWSTCEPVNADRQNSATALVQNYVDLECIDPDDLASLVETSSLVTTGQLLDAYKKQAKKAKHHHKIAVHKPLYHNVEWKFAQSKALTTSARNVRKSDIFNGAAFALGGKYRWTVTTNSNSGFWLDDFWLGVTKSTHSFKPDKFCGRQAHCWGVYGHNGYEYSNKKSVCRPLGEAAKFGDGSCVTMTLDLSSGAPGNGTLSISVNDQDSVVAVSDLRTHLVGDLASLVPAVSCSNGSATIEDVQMLCMGNL</sequence>